<name>A0A6J4SBR2_9ACTN</name>
<organism evidence="4">
    <name type="scientific">uncultured Solirubrobacteraceae bacterium</name>
    <dbReference type="NCBI Taxonomy" id="1162706"/>
    <lineage>
        <taxon>Bacteria</taxon>
        <taxon>Bacillati</taxon>
        <taxon>Actinomycetota</taxon>
        <taxon>Thermoleophilia</taxon>
        <taxon>Solirubrobacterales</taxon>
        <taxon>Solirubrobacteraceae</taxon>
        <taxon>environmental samples</taxon>
    </lineage>
</organism>
<dbReference type="AlphaFoldDB" id="A0A6J4SBR2"/>
<reference evidence="4" key="1">
    <citation type="submission" date="2020-02" db="EMBL/GenBank/DDBJ databases">
        <authorList>
            <person name="Meier V. D."/>
        </authorList>
    </citation>
    <scope>NUCLEOTIDE SEQUENCE</scope>
    <source>
        <strain evidence="4">AVDCRST_MAG69</strain>
    </source>
</reference>
<dbReference type="GO" id="GO:0004143">
    <property type="term" value="F:ATP-dependent diacylglycerol kinase activity"/>
    <property type="evidence" value="ECO:0007669"/>
    <property type="project" value="TreeGrafter"/>
</dbReference>
<dbReference type="SUPFAM" id="SSF111331">
    <property type="entry name" value="NAD kinase/diacylglycerol kinase-like"/>
    <property type="match status" value="1"/>
</dbReference>
<gene>
    <name evidence="4" type="ORF">AVDCRST_MAG69-1283</name>
</gene>
<evidence type="ECO:0000313" key="4">
    <source>
        <dbReference type="EMBL" id="CAA9490017.1"/>
    </source>
</evidence>
<dbReference type="PANTHER" id="PTHR12358:SF106">
    <property type="entry name" value="LIPID KINASE YEGS"/>
    <property type="match status" value="1"/>
</dbReference>
<dbReference type="InterPro" id="IPR016064">
    <property type="entry name" value="NAD/diacylglycerol_kinase_sf"/>
</dbReference>
<sequence length="331" mass="35204">MSQATGAVADGDRGGSQRLRLLLLANPHASTTDDAVQRRVTTALCRRHAVEAVRTGHKGHAIELSRAAAAEGFDAVVALGGDGTINEAANGLVGTRTALAPLPGGATNVYCRMLGLPSDLAAACAMLGGREHHVVRADVGRVNDRWFTFAAGVGLDASAVERVDRRPRIKARWGKWFFASMGLSVFLGDYVTDPVRMEVETAESRHEAVTVLMQNGSAYTYFGERPIVLLPHGGLFSGDLGGVALRRAKVRDLAPVLWRALSARRPVTGHPAVRALETGDGLVVRTRDERLLPIQVDGDNIGRHSEARFAVAPGALRVLRGGTQPPPGVTR</sequence>
<dbReference type="InterPro" id="IPR050187">
    <property type="entry name" value="Lipid_Phosphate_FormReg"/>
</dbReference>
<dbReference type="PANTHER" id="PTHR12358">
    <property type="entry name" value="SPHINGOSINE KINASE"/>
    <property type="match status" value="1"/>
</dbReference>
<accession>A0A6J4SBR2</accession>
<proteinExistence type="inferred from homology"/>
<dbReference type="Gene3D" id="3.40.50.10330">
    <property type="entry name" value="Probable inorganic polyphosphate/atp-NAD kinase, domain 1"/>
    <property type="match status" value="1"/>
</dbReference>
<dbReference type="Pfam" id="PF00781">
    <property type="entry name" value="DAGK_cat"/>
    <property type="match status" value="1"/>
</dbReference>
<evidence type="ECO:0000259" key="3">
    <source>
        <dbReference type="PROSITE" id="PS50146"/>
    </source>
</evidence>
<dbReference type="Gene3D" id="2.60.200.40">
    <property type="match status" value="1"/>
</dbReference>
<comment type="similarity">
    <text evidence="2">Belongs to the diacylglycerol/lipid kinase family.</text>
</comment>
<dbReference type="GO" id="GO:0005886">
    <property type="term" value="C:plasma membrane"/>
    <property type="evidence" value="ECO:0007669"/>
    <property type="project" value="TreeGrafter"/>
</dbReference>
<comment type="cofactor">
    <cofactor evidence="1">
        <name>Mg(2+)</name>
        <dbReference type="ChEBI" id="CHEBI:18420"/>
    </cofactor>
</comment>
<dbReference type="InterPro" id="IPR017438">
    <property type="entry name" value="ATP-NAD_kinase_N"/>
</dbReference>
<evidence type="ECO:0000256" key="2">
    <source>
        <dbReference type="ARBA" id="ARBA00005983"/>
    </source>
</evidence>
<dbReference type="EMBL" id="CADCVP010000137">
    <property type="protein sequence ID" value="CAA9490017.1"/>
    <property type="molecule type" value="Genomic_DNA"/>
</dbReference>
<dbReference type="InterPro" id="IPR001206">
    <property type="entry name" value="Diacylglycerol_kinase_cat_dom"/>
</dbReference>
<dbReference type="SMART" id="SM00046">
    <property type="entry name" value="DAGKc"/>
    <property type="match status" value="1"/>
</dbReference>
<protein>
    <recommendedName>
        <fullName evidence="3">DAGKc domain-containing protein</fullName>
    </recommendedName>
</protein>
<dbReference type="PROSITE" id="PS50146">
    <property type="entry name" value="DAGK"/>
    <property type="match status" value="1"/>
</dbReference>
<evidence type="ECO:0000256" key="1">
    <source>
        <dbReference type="ARBA" id="ARBA00001946"/>
    </source>
</evidence>
<feature type="domain" description="DAGKc" evidence="3">
    <location>
        <begin position="16"/>
        <end position="146"/>
    </location>
</feature>